<gene>
    <name evidence="9" type="ORF">ABW06_18065</name>
</gene>
<dbReference type="InterPro" id="IPR003812">
    <property type="entry name" value="Fido"/>
</dbReference>
<dbReference type="eggNOG" id="COG2184">
    <property type="taxonomic scope" value="Bacteria"/>
</dbReference>
<keyword evidence="3" id="KW-0547">Nucleotide-binding</keyword>
<evidence type="ECO:0000256" key="1">
    <source>
        <dbReference type="ARBA" id="ARBA00022679"/>
    </source>
</evidence>
<comment type="caution">
    <text evidence="9">The sequence shown here is derived from an EMBL/GenBank/DDBJ whole genome shotgun (WGS) entry which is preliminary data.</text>
</comment>
<protein>
    <recommendedName>
        <fullName evidence="5">protein adenylyltransferase</fullName>
        <ecNumber evidence="5">2.7.7.108</ecNumber>
    </recommendedName>
</protein>
<dbReference type="EMBL" id="LDZF01000021">
    <property type="protein sequence ID" value="KMK12075.1"/>
    <property type="molecule type" value="Genomic_DNA"/>
</dbReference>
<sequence length="200" mass="22691">MSDKYGNDRDPYLYPGINVLKNRLAIRQMQRLEQAAYEITALRAATLPLGPKVRGLPYLCAIHHALYQDIFDWAGKFRQVDLYQGDTRFCHFARIEQEGNALMQDLEEEAWLAGLEMGEFIARLAHYYCEINVLHPFRVGSGIAQRIFFEQMAIHAGYLLRWEGIEPQAWSQANQSGAMGDLEPLAALFTKVVSPAAEIG</sequence>
<evidence type="ECO:0000256" key="2">
    <source>
        <dbReference type="ARBA" id="ARBA00022695"/>
    </source>
</evidence>
<keyword evidence="4" id="KW-0067">ATP-binding</keyword>
<name>A0A0J5LU47_PLUGE</name>
<dbReference type="GO" id="GO:0051302">
    <property type="term" value="P:regulation of cell division"/>
    <property type="evidence" value="ECO:0007669"/>
    <property type="project" value="TreeGrafter"/>
</dbReference>
<comment type="catalytic activity">
    <reaction evidence="7">
        <text>L-tyrosyl-[protein] + ATP = O-(5'-adenylyl)-L-tyrosyl-[protein] + diphosphate</text>
        <dbReference type="Rhea" id="RHEA:54288"/>
        <dbReference type="Rhea" id="RHEA-COMP:10136"/>
        <dbReference type="Rhea" id="RHEA-COMP:13846"/>
        <dbReference type="ChEBI" id="CHEBI:30616"/>
        <dbReference type="ChEBI" id="CHEBI:33019"/>
        <dbReference type="ChEBI" id="CHEBI:46858"/>
        <dbReference type="ChEBI" id="CHEBI:83624"/>
        <dbReference type="EC" id="2.7.7.108"/>
    </reaction>
</comment>
<dbReference type="AlphaFoldDB" id="A0A0J5LU47"/>
<keyword evidence="10" id="KW-1185">Reference proteome</keyword>
<dbReference type="PANTHER" id="PTHR39560">
    <property type="entry name" value="PROTEIN ADENYLYLTRANSFERASE FIC-RELATED"/>
    <property type="match status" value="1"/>
</dbReference>
<evidence type="ECO:0000256" key="3">
    <source>
        <dbReference type="ARBA" id="ARBA00022741"/>
    </source>
</evidence>
<evidence type="ECO:0000259" key="8">
    <source>
        <dbReference type="PROSITE" id="PS51459"/>
    </source>
</evidence>
<keyword evidence="1" id="KW-0808">Transferase</keyword>
<accession>A0A0J5LU47</accession>
<evidence type="ECO:0000256" key="6">
    <source>
        <dbReference type="ARBA" id="ARBA00047939"/>
    </source>
</evidence>
<proteinExistence type="predicted"/>
<dbReference type="GO" id="GO:0070733">
    <property type="term" value="F:AMPylase activity"/>
    <property type="evidence" value="ECO:0007669"/>
    <property type="project" value="UniProtKB-EC"/>
</dbReference>
<dbReference type="EC" id="2.7.7.108" evidence="5"/>
<dbReference type="InterPro" id="IPR036597">
    <property type="entry name" value="Fido-like_dom_sf"/>
</dbReference>
<keyword evidence="2" id="KW-0548">Nucleotidyltransferase</keyword>
<dbReference type="Pfam" id="PF02661">
    <property type="entry name" value="Fic"/>
    <property type="match status" value="1"/>
</dbReference>
<dbReference type="PATRIC" id="fig|61647.15.peg.2143"/>
<dbReference type="PROSITE" id="PS51459">
    <property type="entry name" value="FIDO"/>
    <property type="match status" value="1"/>
</dbReference>
<evidence type="ECO:0000256" key="5">
    <source>
        <dbReference type="ARBA" id="ARBA00034531"/>
    </source>
</evidence>
<evidence type="ECO:0000313" key="9">
    <source>
        <dbReference type="EMBL" id="KMK12075.1"/>
    </source>
</evidence>
<comment type="catalytic activity">
    <reaction evidence="6">
        <text>L-threonyl-[protein] + ATP = 3-O-(5'-adenylyl)-L-threonyl-[protein] + diphosphate</text>
        <dbReference type="Rhea" id="RHEA:54292"/>
        <dbReference type="Rhea" id="RHEA-COMP:11060"/>
        <dbReference type="Rhea" id="RHEA-COMP:13847"/>
        <dbReference type="ChEBI" id="CHEBI:30013"/>
        <dbReference type="ChEBI" id="CHEBI:30616"/>
        <dbReference type="ChEBI" id="CHEBI:33019"/>
        <dbReference type="ChEBI" id="CHEBI:138113"/>
        <dbReference type="EC" id="2.7.7.108"/>
    </reaction>
</comment>
<dbReference type="RefSeq" id="WP_048279977.1">
    <property type="nucleotide sequence ID" value="NZ_DAMADZ010000016.1"/>
</dbReference>
<feature type="domain" description="Fido" evidence="8">
    <location>
        <begin position="54"/>
        <end position="191"/>
    </location>
</feature>
<organism evidence="9 10">
    <name type="scientific">Pluralibacter gergoviae</name>
    <name type="common">Enterobacter gergoviae</name>
    <dbReference type="NCBI Taxonomy" id="61647"/>
    <lineage>
        <taxon>Bacteria</taxon>
        <taxon>Pseudomonadati</taxon>
        <taxon>Pseudomonadota</taxon>
        <taxon>Gammaproteobacteria</taxon>
        <taxon>Enterobacterales</taxon>
        <taxon>Enterobacteriaceae</taxon>
        <taxon>Pluralibacter</taxon>
    </lineage>
</organism>
<reference evidence="9 10" key="1">
    <citation type="submission" date="2015-05" db="EMBL/GenBank/DDBJ databases">
        <title>Genome sequences of Pluralibacter gergoviae.</title>
        <authorList>
            <person name="Greninger A.L."/>
            <person name="Miller S."/>
        </authorList>
    </citation>
    <scope>NUCLEOTIDE SEQUENCE [LARGE SCALE GENOMIC DNA]</scope>
    <source>
        <strain evidence="9 10">JS81F13</strain>
    </source>
</reference>
<dbReference type="SUPFAM" id="SSF140931">
    <property type="entry name" value="Fic-like"/>
    <property type="match status" value="1"/>
</dbReference>
<dbReference type="NCBIfam" id="NF007672">
    <property type="entry name" value="PRK10347.1"/>
    <property type="match status" value="1"/>
</dbReference>
<dbReference type="Proteomes" id="UP000036196">
    <property type="component" value="Unassembled WGS sequence"/>
</dbReference>
<evidence type="ECO:0000313" key="10">
    <source>
        <dbReference type="Proteomes" id="UP000036196"/>
    </source>
</evidence>
<dbReference type="Gene3D" id="1.10.3290.10">
    <property type="entry name" value="Fido-like domain"/>
    <property type="match status" value="1"/>
</dbReference>
<dbReference type="STRING" id="61647.LG71_02815"/>
<dbReference type="PANTHER" id="PTHR39560:SF1">
    <property type="entry name" value="PROTEIN ADENYLYLTRANSFERASE FIC-RELATED"/>
    <property type="match status" value="1"/>
</dbReference>
<dbReference type="GO" id="GO:0005524">
    <property type="term" value="F:ATP binding"/>
    <property type="evidence" value="ECO:0007669"/>
    <property type="project" value="UniProtKB-KW"/>
</dbReference>
<evidence type="ECO:0000256" key="7">
    <source>
        <dbReference type="ARBA" id="ARBA00048696"/>
    </source>
</evidence>
<evidence type="ECO:0000256" key="4">
    <source>
        <dbReference type="ARBA" id="ARBA00022840"/>
    </source>
</evidence>